<sequence>MKLDWDRLRFPPDTLRLTTIETHAAGEPLRIVTGGLPDIIGTTILERRRFMRDHLDHVRRALMWEPRGHFNMYGCVITPPVSAEADAGVLFMHNEGYSTMCGHGVIALVTVLVESGAVVGEGDQAMVTLDTPAGLVKATAHLESGRVIRVSFRNVPSFVYARDLQVDVPGYGQVVCDVAWGGAFYAVLPAAQLGLRVTPEQTAALVVAGEAIKRAVSDVLPLHHPHDPDLGFLYGTILTDQPEDAAHHSRNICVFANAEVDRSPTGTGVSARLAIHYAKGEIAAGEEIVIESILGRHSTFSGRVVDCTQVGSYPAIIPEVSGRAFVIGRSEFIVDPRDPLGSGFLVAQIGSP</sequence>
<dbReference type="FunFam" id="3.10.310.10:FF:000003">
    <property type="entry name" value="Proline racemase"/>
    <property type="match status" value="1"/>
</dbReference>
<dbReference type="SFLD" id="SFLDS00028">
    <property type="entry name" value="Proline_Racemase"/>
    <property type="match status" value="1"/>
</dbReference>
<evidence type="ECO:0000256" key="1">
    <source>
        <dbReference type="ARBA" id="ARBA00007529"/>
    </source>
</evidence>
<organism evidence="2 3">
    <name type="scientific">Chloroflexus aurantiacus (strain ATCC 29366 / DSM 635 / J-10-fl)</name>
    <dbReference type="NCBI Taxonomy" id="324602"/>
    <lineage>
        <taxon>Bacteria</taxon>
        <taxon>Bacillati</taxon>
        <taxon>Chloroflexota</taxon>
        <taxon>Chloroflexia</taxon>
        <taxon>Chloroflexales</taxon>
        <taxon>Chloroflexineae</taxon>
        <taxon>Chloroflexaceae</taxon>
        <taxon>Chloroflexus</taxon>
    </lineage>
</organism>
<dbReference type="PIRSF" id="PIRSF029792">
    <property type="entry name" value="Pro_racemase"/>
    <property type="match status" value="1"/>
</dbReference>
<proteinExistence type="inferred from homology"/>
<keyword evidence="3" id="KW-1185">Reference proteome</keyword>
<dbReference type="Gene3D" id="3.10.310.10">
    <property type="entry name" value="Diaminopimelate Epimerase, Chain A, domain 1"/>
    <property type="match status" value="2"/>
</dbReference>
<dbReference type="InParanoid" id="A9WG09"/>
<reference evidence="3" key="1">
    <citation type="journal article" date="2011" name="BMC Genomics">
        <title>Complete genome sequence of the filamentous anoxygenic phototrophic bacterium Chloroflexus aurantiacus.</title>
        <authorList>
            <person name="Tang K.H."/>
            <person name="Barry K."/>
            <person name="Chertkov O."/>
            <person name="Dalin E."/>
            <person name="Han C.S."/>
            <person name="Hauser L.J."/>
            <person name="Honchak B.M."/>
            <person name="Karbach L.E."/>
            <person name="Land M.L."/>
            <person name="Lapidus A."/>
            <person name="Larimer F.W."/>
            <person name="Mikhailova N."/>
            <person name="Pitluck S."/>
            <person name="Pierson B.K."/>
            <person name="Blankenship R.E."/>
        </authorList>
    </citation>
    <scope>NUCLEOTIDE SEQUENCE [LARGE SCALE GENOMIC DNA]</scope>
    <source>
        <strain evidence="3">ATCC 29366 / DSM 635 / J-10-fl</strain>
    </source>
</reference>
<dbReference type="PANTHER" id="PTHR33442:SF1">
    <property type="entry name" value="TRANS-3-HYDROXY-L-PROLINE DEHYDRATASE"/>
    <property type="match status" value="1"/>
</dbReference>
<dbReference type="KEGG" id="cau:Caur_2964"/>
<dbReference type="RefSeq" id="WP_012258816.1">
    <property type="nucleotide sequence ID" value="NC_010175.1"/>
</dbReference>
<dbReference type="eggNOG" id="COG3938">
    <property type="taxonomic scope" value="Bacteria"/>
</dbReference>
<dbReference type="GO" id="GO:0047580">
    <property type="term" value="F:4-hydroxyproline epimerase activity"/>
    <property type="evidence" value="ECO:0000318"/>
    <property type="project" value="GO_Central"/>
</dbReference>
<accession>A9WG09</accession>
<dbReference type="Proteomes" id="UP000002008">
    <property type="component" value="Chromosome"/>
</dbReference>
<evidence type="ECO:0000313" key="3">
    <source>
        <dbReference type="Proteomes" id="UP000002008"/>
    </source>
</evidence>
<dbReference type="PANTHER" id="PTHR33442">
    <property type="entry name" value="TRANS-3-HYDROXY-L-PROLINE DEHYDRATASE"/>
    <property type="match status" value="1"/>
</dbReference>
<evidence type="ECO:0000313" key="2">
    <source>
        <dbReference type="EMBL" id="ABY36163.1"/>
    </source>
</evidence>
<name>A9WG09_CHLAA</name>
<protein>
    <submittedName>
        <fullName evidence="2">Proline racemase</fullName>
    </submittedName>
</protein>
<dbReference type="EMBL" id="CP000909">
    <property type="protein sequence ID" value="ABY36163.1"/>
    <property type="molecule type" value="Genomic_DNA"/>
</dbReference>
<dbReference type="SUPFAM" id="SSF54506">
    <property type="entry name" value="Diaminopimelate epimerase-like"/>
    <property type="match status" value="1"/>
</dbReference>
<comment type="similarity">
    <text evidence="1">Belongs to the proline racemase family.</text>
</comment>
<dbReference type="HOGENOM" id="CLU_036729_0_0_0"/>
<dbReference type="Pfam" id="PF05544">
    <property type="entry name" value="Pro_racemase"/>
    <property type="match status" value="1"/>
</dbReference>
<gene>
    <name evidence="2" type="ordered locus">Caur_2964</name>
</gene>
<dbReference type="InterPro" id="IPR008794">
    <property type="entry name" value="Pro_racemase_fam"/>
</dbReference>
<dbReference type="STRING" id="324602.Caur_2964"/>
<dbReference type="AlphaFoldDB" id="A9WG09"/>
<dbReference type="PATRIC" id="fig|324602.8.peg.3362"/>
<dbReference type="EnsemblBacteria" id="ABY36163">
    <property type="protein sequence ID" value="ABY36163"/>
    <property type="gene ID" value="Caur_2964"/>
</dbReference>